<dbReference type="InterPro" id="IPR043502">
    <property type="entry name" value="DNA/RNA_pol_sf"/>
</dbReference>
<dbReference type="Proteomes" id="UP000001072">
    <property type="component" value="Unassembled WGS sequence"/>
</dbReference>
<dbReference type="PANTHER" id="PTHR33050">
    <property type="entry name" value="REVERSE TRANSCRIPTASE DOMAIN-CONTAINING PROTEIN"/>
    <property type="match status" value="1"/>
</dbReference>
<accession>F4RF04</accession>
<dbReference type="RefSeq" id="XP_007407707.1">
    <property type="nucleotide sequence ID" value="XM_007407645.1"/>
</dbReference>
<dbReference type="SUPFAM" id="SSF56672">
    <property type="entry name" value="DNA/RNA polymerases"/>
    <property type="match status" value="1"/>
</dbReference>
<name>F4RF04_MELLP</name>
<feature type="compositionally biased region" description="Pro residues" evidence="1">
    <location>
        <begin position="148"/>
        <end position="160"/>
    </location>
</feature>
<dbReference type="STRING" id="747676.F4RF04"/>
<feature type="compositionally biased region" description="Basic residues" evidence="1">
    <location>
        <begin position="527"/>
        <end position="537"/>
    </location>
</feature>
<dbReference type="KEGG" id="mlr:MELLADRAFT_84239"/>
<dbReference type="GeneID" id="18933405"/>
<evidence type="ECO:0000256" key="1">
    <source>
        <dbReference type="SAM" id="MobiDB-lite"/>
    </source>
</evidence>
<organism evidence="3">
    <name type="scientific">Melampsora larici-populina (strain 98AG31 / pathotype 3-4-7)</name>
    <name type="common">Poplar leaf rust fungus</name>
    <dbReference type="NCBI Taxonomy" id="747676"/>
    <lineage>
        <taxon>Eukaryota</taxon>
        <taxon>Fungi</taxon>
        <taxon>Dikarya</taxon>
        <taxon>Basidiomycota</taxon>
        <taxon>Pucciniomycotina</taxon>
        <taxon>Pucciniomycetes</taxon>
        <taxon>Pucciniales</taxon>
        <taxon>Melampsoraceae</taxon>
        <taxon>Melampsora</taxon>
    </lineage>
</organism>
<gene>
    <name evidence="2" type="ORF">MELLADRAFT_84239</name>
</gene>
<dbReference type="PANTHER" id="PTHR33050:SF7">
    <property type="entry name" value="RIBONUCLEASE H"/>
    <property type="match status" value="1"/>
</dbReference>
<proteinExistence type="predicted"/>
<evidence type="ECO:0000313" key="2">
    <source>
        <dbReference type="EMBL" id="EGG08733.1"/>
    </source>
</evidence>
<protein>
    <recommendedName>
        <fullName evidence="4">Reverse transcriptase domain-containing protein</fullName>
    </recommendedName>
</protein>
<reference evidence="3" key="1">
    <citation type="journal article" date="2011" name="Proc. Natl. Acad. Sci. U.S.A.">
        <title>Obligate biotrophy features unraveled by the genomic analysis of rust fungi.</title>
        <authorList>
            <person name="Duplessis S."/>
            <person name="Cuomo C.A."/>
            <person name="Lin Y.-C."/>
            <person name="Aerts A."/>
            <person name="Tisserant E."/>
            <person name="Veneault-Fourrey C."/>
            <person name="Joly D.L."/>
            <person name="Hacquard S."/>
            <person name="Amselem J."/>
            <person name="Cantarel B.L."/>
            <person name="Chiu R."/>
            <person name="Coutinho P.M."/>
            <person name="Feau N."/>
            <person name="Field M."/>
            <person name="Frey P."/>
            <person name="Gelhaye E."/>
            <person name="Goldberg J."/>
            <person name="Grabherr M.G."/>
            <person name="Kodira C.D."/>
            <person name="Kohler A."/>
            <person name="Kuees U."/>
            <person name="Lindquist E.A."/>
            <person name="Lucas S.M."/>
            <person name="Mago R."/>
            <person name="Mauceli E."/>
            <person name="Morin E."/>
            <person name="Murat C."/>
            <person name="Pangilinan J.L."/>
            <person name="Park R."/>
            <person name="Pearson M."/>
            <person name="Quesneville H."/>
            <person name="Rouhier N."/>
            <person name="Sakthikumar S."/>
            <person name="Salamov A.A."/>
            <person name="Schmutz J."/>
            <person name="Selles B."/>
            <person name="Shapiro H."/>
            <person name="Tanguay P."/>
            <person name="Tuskan G.A."/>
            <person name="Henrissat B."/>
            <person name="Van de Peer Y."/>
            <person name="Rouze P."/>
            <person name="Ellis J.G."/>
            <person name="Dodds P.N."/>
            <person name="Schein J.E."/>
            <person name="Zhong S."/>
            <person name="Hamelin R.C."/>
            <person name="Grigoriev I.V."/>
            <person name="Szabo L.J."/>
            <person name="Martin F."/>
        </authorList>
    </citation>
    <scope>NUCLEOTIDE SEQUENCE [LARGE SCALE GENOMIC DNA]</scope>
    <source>
        <strain evidence="3">98AG31 / pathotype 3-4-7</strain>
    </source>
</reference>
<dbReference type="EMBL" id="GL883099">
    <property type="protein sequence ID" value="EGG08733.1"/>
    <property type="molecule type" value="Genomic_DNA"/>
</dbReference>
<dbReference type="HOGENOM" id="CLU_006730_0_0_1"/>
<evidence type="ECO:0000313" key="3">
    <source>
        <dbReference type="Proteomes" id="UP000001072"/>
    </source>
</evidence>
<feature type="compositionally biased region" description="Basic residues" evidence="1">
    <location>
        <begin position="172"/>
        <end position="183"/>
    </location>
</feature>
<evidence type="ECO:0008006" key="4">
    <source>
        <dbReference type="Google" id="ProtNLM"/>
    </source>
</evidence>
<dbReference type="InParanoid" id="F4RF04"/>
<keyword evidence="3" id="KW-1185">Reference proteome</keyword>
<feature type="region of interest" description="Disordered" evidence="1">
    <location>
        <begin position="140"/>
        <end position="300"/>
    </location>
</feature>
<dbReference type="VEuPathDB" id="FungiDB:MELLADRAFT_84239"/>
<dbReference type="AlphaFoldDB" id="F4RF04"/>
<dbReference type="eggNOG" id="ENOG502SBMV">
    <property type="taxonomic scope" value="Eukaryota"/>
</dbReference>
<feature type="region of interest" description="Disordered" evidence="1">
    <location>
        <begin position="500"/>
        <end position="545"/>
    </location>
</feature>
<feature type="compositionally biased region" description="Polar residues" evidence="1">
    <location>
        <begin position="213"/>
        <end position="228"/>
    </location>
</feature>
<feature type="compositionally biased region" description="Low complexity" evidence="1">
    <location>
        <begin position="261"/>
        <end position="276"/>
    </location>
</feature>
<sequence>MIAEANLAQDRFKAIDAILENYDVWGGSSSISMAQLRDQVAQVYSPSAPDFIFHWSAFARVAIALDHAQRRIEYGTVDELPENADPLANPPYVLSRKVRPTNDASYYRPPRGFIGKRLPAGFKTADLNQNLEDLSMFPAGKAHHQSQPIPPSPPPPPFQPKLPSIGPPSSTGKRKNRRRHRRQTSSVKHGEEARGGEIPLALRVSATREPEASGSNIKLSTAQPSSNLADRIAPIPATNVAEKQPTRPIFKEQKRKRHESPPSTSSSSNSSSDGDFNPPPAPADSEAPAFSGSEGEDDDEIPFLAHNEHLSPEAFTPLSSKIQKIAIRYKSNIKKYISLFNSCGNRPANWHNKLTKDLLEYNFVDLRKLYGEVSSNGPSESFLKVNDVGKLKSINGAPPKEITNSDHWKDLMAVARHAYIAAFPPAAVSIKKYFDYIFGLPGLFQAKVNWEDVRDFDVEMRKEFSSRPWLVWGDYTHESLRGIDNRVLYSAASRLSQTARAAIPTPLPPRAETQSTPYTTKAPRPAQPKKPRGRRNKPNYTVKPAKGTMSATEYTICATKLDAMALIKEALLTNEPNSCRFLRGLEIDALSEGYSASVESSLHAEPLPAAPPIESDPLAAYAIKQRPDIFKITCPINIKNFSLLLKNHPNRPFVDSIVLGLSEGFWPLSAKPSDDITYHENHVSGPEAEKTLQQARDKELKAGRYSPPFYTLLPGMKVSPLCLATNPNSGKVRTCTNMSFGRPSPNDLINKEKIKIDLDSIASFIPHLLIHHRSNHRVLIWKSDVDGAFRVLPASLQWQLRQIVKIGKAFHADRNVNFGCSSSPKLWCSFFSLVLWIAYYEFGITELNSYMDNSWGSDLTSSLVNFKGRSIPRNQAKFLTIFDYIGLPWAWEKQLHGTVLEVIGHTIDCDKLSITLSEKKRSELISALRLFTSKISHPLVEWQRLTGWANWALNIFPLGRWSIQSSWDKMSGKSIRSAHIPLNRTNKDDLNWLANALEAWEGSRPWHMAPGHSHGMVLLPAAPSP</sequence>
<dbReference type="InterPro" id="IPR052055">
    <property type="entry name" value="Hepadnavirus_pol/RT"/>
</dbReference>
<dbReference type="OrthoDB" id="198652at2759"/>